<dbReference type="Ensembl" id="ENSPMGT00000022994.1">
    <property type="protein sequence ID" value="ENSPMGP00000021589.1"/>
    <property type="gene ID" value="ENSPMGG00000017465.1"/>
</dbReference>
<dbReference type="PANTHER" id="PTHR10353">
    <property type="entry name" value="GLYCOSYL HYDROLASE"/>
    <property type="match status" value="1"/>
</dbReference>
<evidence type="ECO:0000313" key="2">
    <source>
        <dbReference type="Ensembl" id="ENSPMGP00000021589.1"/>
    </source>
</evidence>
<dbReference type="InterPro" id="IPR017853">
    <property type="entry name" value="GH"/>
</dbReference>
<dbReference type="Pfam" id="PF00232">
    <property type="entry name" value="Glyco_hydro_1"/>
    <property type="match status" value="2"/>
</dbReference>
<sequence length="167" mass="19191">MANQLFLHDNFPTDFLWATGTSAFQTEGAWEQDGKGISIWDNFTHSRFGGTADIASDSYLHWEEDVKALTFLGVKAYTFSLSWPRLFPDGSAQNKPNLPAVLQVHVIGYTAWSLLDGFEWDYGYDIRRGLFYIDFSEPKRNRRPKTSALYYREIIAQNGKAHIHTFL</sequence>
<dbReference type="PROSITE" id="PS00653">
    <property type="entry name" value="GLYCOSYL_HYDROL_F1_2"/>
    <property type="match status" value="1"/>
</dbReference>
<reference evidence="2" key="2">
    <citation type="submission" date="2025-09" db="UniProtKB">
        <authorList>
            <consortium name="Ensembl"/>
        </authorList>
    </citation>
    <scope>IDENTIFICATION</scope>
</reference>
<evidence type="ECO:0000256" key="1">
    <source>
        <dbReference type="RuleBase" id="RU003690"/>
    </source>
</evidence>
<dbReference type="InterPro" id="IPR001360">
    <property type="entry name" value="Glyco_hydro_1"/>
</dbReference>
<accession>A0A3B4AYI5</accession>
<dbReference type="GO" id="GO:0004553">
    <property type="term" value="F:hydrolase activity, hydrolyzing O-glycosyl compounds"/>
    <property type="evidence" value="ECO:0007669"/>
    <property type="project" value="InterPro"/>
</dbReference>
<comment type="similarity">
    <text evidence="1">Belongs to the glycosyl hydrolase 1 family.</text>
</comment>
<dbReference type="Proteomes" id="UP000261520">
    <property type="component" value="Unplaced"/>
</dbReference>
<dbReference type="PRINTS" id="PR00131">
    <property type="entry name" value="GLHYDRLASE1"/>
</dbReference>
<organism evidence="2 3">
    <name type="scientific">Periophthalmus magnuspinnatus</name>
    <dbReference type="NCBI Taxonomy" id="409849"/>
    <lineage>
        <taxon>Eukaryota</taxon>
        <taxon>Metazoa</taxon>
        <taxon>Chordata</taxon>
        <taxon>Craniata</taxon>
        <taxon>Vertebrata</taxon>
        <taxon>Euteleostomi</taxon>
        <taxon>Actinopterygii</taxon>
        <taxon>Neopterygii</taxon>
        <taxon>Teleostei</taxon>
        <taxon>Neoteleostei</taxon>
        <taxon>Acanthomorphata</taxon>
        <taxon>Gobiaria</taxon>
        <taxon>Gobiiformes</taxon>
        <taxon>Gobioidei</taxon>
        <taxon>Gobiidae</taxon>
        <taxon>Oxudercinae</taxon>
        <taxon>Periophthalmus</taxon>
    </lineage>
</organism>
<dbReference type="GO" id="GO:0005975">
    <property type="term" value="P:carbohydrate metabolic process"/>
    <property type="evidence" value="ECO:0007669"/>
    <property type="project" value="InterPro"/>
</dbReference>
<dbReference type="SUPFAM" id="SSF51445">
    <property type="entry name" value="(Trans)glycosidases"/>
    <property type="match status" value="2"/>
</dbReference>
<dbReference type="AlphaFoldDB" id="A0A3B4AYI5"/>
<reference evidence="2" key="1">
    <citation type="submission" date="2025-08" db="UniProtKB">
        <authorList>
            <consortium name="Ensembl"/>
        </authorList>
    </citation>
    <scope>IDENTIFICATION</scope>
</reference>
<protein>
    <submittedName>
        <fullName evidence="2">Uncharacterized protein</fullName>
    </submittedName>
</protein>
<keyword evidence="3" id="KW-1185">Reference proteome</keyword>
<dbReference type="PANTHER" id="PTHR10353:SF68">
    <property type="entry name" value="BETA-KLOTHO"/>
    <property type="match status" value="1"/>
</dbReference>
<proteinExistence type="inferred from homology"/>
<dbReference type="Gene3D" id="3.20.20.80">
    <property type="entry name" value="Glycosidases"/>
    <property type="match status" value="2"/>
</dbReference>
<evidence type="ECO:0000313" key="3">
    <source>
        <dbReference type="Proteomes" id="UP000261520"/>
    </source>
</evidence>
<dbReference type="InterPro" id="IPR033132">
    <property type="entry name" value="GH_1_N_CS"/>
</dbReference>
<name>A0A3B4AYI5_9GOBI</name>